<dbReference type="PANTHER" id="PTHR12682:SF11">
    <property type="entry name" value="PROTEIN ARCHEASE"/>
    <property type="match status" value="1"/>
</dbReference>
<keyword evidence="4" id="KW-0106">Calcium</keyword>
<evidence type="ECO:0000256" key="1">
    <source>
        <dbReference type="ARBA" id="ARBA00007963"/>
    </source>
</evidence>
<dbReference type="GO" id="GO:0008033">
    <property type="term" value="P:tRNA processing"/>
    <property type="evidence" value="ECO:0007669"/>
    <property type="project" value="UniProtKB-KW"/>
</dbReference>
<feature type="domain" description="Archease" evidence="5">
    <location>
        <begin position="3"/>
        <end position="141"/>
    </location>
</feature>
<name>H5SK71_9CHLR</name>
<dbReference type="EMBL" id="AP011752">
    <property type="protein sequence ID" value="BAL56557.1"/>
    <property type="molecule type" value="Genomic_DNA"/>
</dbReference>
<keyword evidence="3" id="KW-0479">Metal-binding</keyword>
<dbReference type="SUPFAM" id="SSF69819">
    <property type="entry name" value="MTH1598-like"/>
    <property type="match status" value="1"/>
</dbReference>
<organism evidence="6">
    <name type="scientific">uncultured Chloroflexota bacterium</name>
    <dbReference type="NCBI Taxonomy" id="166587"/>
    <lineage>
        <taxon>Bacteria</taxon>
        <taxon>Bacillati</taxon>
        <taxon>Chloroflexota</taxon>
        <taxon>environmental samples</taxon>
    </lineage>
</organism>
<dbReference type="InterPro" id="IPR002804">
    <property type="entry name" value="Archease"/>
</dbReference>
<dbReference type="InterPro" id="IPR023572">
    <property type="entry name" value="Archease_dom"/>
</dbReference>
<keyword evidence="2" id="KW-0819">tRNA processing</keyword>
<dbReference type="Gene3D" id="3.55.10.10">
    <property type="entry name" value="Archease domain"/>
    <property type="match status" value="1"/>
</dbReference>
<comment type="similarity">
    <text evidence="1">Belongs to the archease family.</text>
</comment>
<evidence type="ECO:0000313" key="6">
    <source>
        <dbReference type="EMBL" id="BAL56557.1"/>
    </source>
</evidence>
<evidence type="ECO:0000256" key="4">
    <source>
        <dbReference type="ARBA" id="ARBA00022837"/>
    </source>
</evidence>
<reference evidence="6" key="1">
    <citation type="journal article" date="2005" name="Environ. Microbiol.">
        <title>Genetic and functional properties of uncultivated thermophilic crenarchaeotes from a subsurface gold mine as revealed by analysis of genome fragments.</title>
        <authorList>
            <person name="Nunoura T."/>
            <person name="Hirayama H."/>
            <person name="Takami H."/>
            <person name="Oida H."/>
            <person name="Nishi S."/>
            <person name="Shimamura S."/>
            <person name="Suzuki Y."/>
            <person name="Inagaki F."/>
            <person name="Takai K."/>
            <person name="Nealson K.H."/>
            <person name="Horikoshi K."/>
        </authorList>
    </citation>
    <scope>NUCLEOTIDE SEQUENCE</scope>
</reference>
<dbReference type="AlphaFoldDB" id="H5SK71"/>
<evidence type="ECO:0000256" key="3">
    <source>
        <dbReference type="ARBA" id="ARBA00022723"/>
    </source>
</evidence>
<reference evidence="6" key="2">
    <citation type="journal article" date="2012" name="PLoS ONE">
        <title>A Deeply Branching Thermophilic Bacterium with an Ancient Acetyl-CoA Pathway Dominates a Subsurface Ecosystem.</title>
        <authorList>
            <person name="Takami H."/>
            <person name="Noguchi H."/>
            <person name="Takaki Y."/>
            <person name="Uchiyama I."/>
            <person name="Toyoda A."/>
            <person name="Nishi S."/>
            <person name="Chee G.-J."/>
            <person name="Arai W."/>
            <person name="Nunoura T."/>
            <person name="Itoh T."/>
            <person name="Hattori M."/>
            <person name="Takai K."/>
        </authorList>
    </citation>
    <scope>NUCLEOTIDE SEQUENCE</scope>
</reference>
<evidence type="ECO:0000256" key="2">
    <source>
        <dbReference type="ARBA" id="ARBA00022694"/>
    </source>
</evidence>
<proteinExistence type="inferred from homology"/>
<accession>H5SK71</accession>
<dbReference type="Pfam" id="PF01951">
    <property type="entry name" value="Archease"/>
    <property type="match status" value="1"/>
</dbReference>
<dbReference type="GO" id="GO:0046872">
    <property type="term" value="F:metal ion binding"/>
    <property type="evidence" value="ECO:0007669"/>
    <property type="project" value="UniProtKB-KW"/>
</dbReference>
<sequence>MGYREIPHTADWALHVWGRDLPELFAEAARGMYALAGAQADEATAPRQASEAARKLEVQAPDAESLLVAFLSELLYVQEQEQLLFEEFEIEITPGEIWRLSMQARPQPLRNLVKAIKAVTFHNLAIRRSEDGVETEIVFDV</sequence>
<dbReference type="PANTHER" id="PTHR12682">
    <property type="entry name" value="ARCHEASE"/>
    <property type="match status" value="1"/>
</dbReference>
<evidence type="ECO:0000259" key="5">
    <source>
        <dbReference type="Pfam" id="PF01951"/>
    </source>
</evidence>
<gene>
    <name evidence="6" type="ORF">HGMM_F40G09C04</name>
</gene>
<dbReference type="InterPro" id="IPR036820">
    <property type="entry name" value="Archease_dom_sf"/>
</dbReference>
<protein>
    <submittedName>
        <fullName evidence="6">Hypothetical conserved protein</fullName>
    </submittedName>
</protein>